<sequence>MRNFSGILGEGMIVCICNCALGQVCRVLTPMCHSSRIDFVPQQQHWVRDFENQRLVGVSPLRLHFPVWSDADLVSHPSLGPLTSLPMEPELQLVHREGFSELTCGSGRKQVLLKTGLEAQLPVTISQFLLAGAEVTGSSTRNQSDHDVP</sequence>
<proteinExistence type="predicted"/>
<gene>
    <name evidence="2" type="ORF">U0070_025522</name>
</gene>
<evidence type="ECO:0000313" key="3">
    <source>
        <dbReference type="Proteomes" id="UP001488838"/>
    </source>
</evidence>
<accession>A0AAW0HSR1</accession>
<protein>
    <submittedName>
        <fullName evidence="2">Uncharacterized protein</fullName>
    </submittedName>
</protein>
<feature type="signal peptide" evidence="1">
    <location>
        <begin position="1"/>
        <end position="22"/>
    </location>
</feature>
<organism evidence="2 3">
    <name type="scientific">Myodes glareolus</name>
    <name type="common">Bank vole</name>
    <name type="synonym">Clethrionomys glareolus</name>
    <dbReference type="NCBI Taxonomy" id="447135"/>
    <lineage>
        <taxon>Eukaryota</taxon>
        <taxon>Metazoa</taxon>
        <taxon>Chordata</taxon>
        <taxon>Craniata</taxon>
        <taxon>Vertebrata</taxon>
        <taxon>Euteleostomi</taxon>
        <taxon>Mammalia</taxon>
        <taxon>Eutheria</taxon>
        <taxon>Euarchontoglires</taxon>
        <taxon>Glires</taxon>
        <taxon>Rodentia</taxon>
        <taxon>Myomorpha</taxon>
        <taxon>Muroidea</taxon>
        <taxon>Cricetidae</taxon>
        <taxon>Arvicolinae</taxon>
        <taxon>Myodes</taxon>
    </lineage>
</organism>
<dbReference type="Proteomes" id="UP001488838">
    <property type="component" value="Unassembled WGS sequence"/>
</dbReference>
<evidence type="ECO:0000256" key="1">
    <source>
        <dbReference type="SAM" id="SignalP"/>
    </source>
</evidence>
<name>A0AAW0HSR1_MYOGA</name>
<reference evidence="2 3" key="1">
    <citation type="journal article" date="2023" name="bioRxiv">
        <title>Conserved and derived expression patterns and positive selection on dental genes reveal complex evolutionary context of ever-growing rodent molars.</title>
        <authorList>
            <person name="Calamari Z.T."/>
            <person name="Song A."/>
            <person name="Cohen E."/>
            <person name="Akter M."/>
            <person name="Roy R.D."/>
            <person name="Hallikas O."/>
            <person name="Christensen M.M."/>
            <person name="Li P."/>
            <person name="Marangoni P."/>
            <person name="Jernvall J."/>
            <person name="Klein O.D."/>
        </authorList>
    </citation>
    <scope>NUCLEOTIDE SEQUENCE [LARGE SCALE GENOMIC DNA]</scope>
    <source>
        <strain evidence="2">V071</strain>
    </source>
</reference>
<feature type="chain" id="PRO_5043967921" evidence="1">
    <location>
        <begin position="23"/>
        <end position="149"/>
    </location>
</feature>
<keyword evidence="3" id="KW-1185">Reference proteome</keyword>
<keyword evidence="1" id="KW-0732">Signal</keyword>
<dbReference type="AlphaFoldDB" id="A0AAW0HSR1"/>
<evidence type="ECO:0000313" key="2">
    <source>
        <dbReference type="EMBL" id="KAK7805000.1"/>
    </source>
</evidence>
<dbReference type="EMBL" id="JBBHLL010000357">
    <property type="protein sequence ID" value="KAK7805000.1"/>
    <property type="molecule type" value="Genomic_DNA"/>
</dbReference>
<comment type="caution">
    <text evidence="2">The sequence shown here is derived from an EMBL/GenBank/DDBJ whole genome shotgun (WGS) entry which is preliminary data.</text>
</comment>